<evidence type="ECO:0000313" key="1">
    <source>
        <dbReference type="EMBL" id="MBW0556938.1"/>
    </source>
</evidence>
<comment type="caution">
    <text evidence="1">The sequence shown here is derived from an EMBL/GenBank/DDBJ whole genome shotgun (WGS) entry which is preliminary data.</text>
</comment>
<dbReference type="EMBL" id="AVOT02064582">
    <property type="protein sequence ID" value="MBW0556938.1"/>
    <property type="molecule type" value="Genomic_DNA"/>
</dbReference>
<organism evidence="1 2">
    <name type="scientific">Austropuccinia psidii MF-1</name>
    <dbReference type="NCBI Taxonomy" id="1389203"/>
    <lineage>
        <taxon>Eukaryota</taxon>
        <taxon>Fungi</taxon>
        <taxon>Dikarya</taxon>
        <taxon>Basidiomycota</taxon>
        <taxon>Pucciniomycotina</taxon>
        <taxon>Pucciniomycetes</taxon>
        <taxon>Pucciniales</taxon>
        <taxon>Sphaerophragmiaceae</taxon>
        <taxon>Austropuccinia</taxon>
    </lineage>
</organism>
<dbReference type="AlphaFoldDB" id="A0A9Q3PCE0"/>
<name>A0A9Q3PCE0_9BASI</name>
<evidence type="ECO:0000313" key="2">
    <source>
        <dbReference type="Proteomes" id="UP000765509"/>
    </source>
</evidence>
<accession>A0A9Q3PCE0</accession>
<dbReference type="Proteomes" id="UP000765509">
    <property type="component" value="Unassembled WGS sequence"/>
</dbReference>
<gene>
    <name evidence="1" type="ORF">O181_096653</name>
</gene>
<keyword evidence="2" id="KW-1185">Reference proteome</keyword>
<reference evidence="1" key="1">
    <citation type="submission" date="2021-03" db="EMBL/GenBank/DDBJ databases">
        <title>Draft genome sequence of rust myrtle Austropuccinia psidii MF-1, a brazilian biotype.</title>
        <authorList>
            <person name="Quecine M.C."/>
            <person name="Pachon D.M.R."/>
            <person name="Bonatelli M.L."/>
            <person name="Correr F.H."/>
            <person name="Franceschini L.M."/>
            <person name="Leite T.F."/>
            <person name="Margarido G.R.A."/>
            <person name="Almeida C.A."/>
            <person name="Ferrarezi J.A."/>
            <person name="Labate C.A."/>
        </authorList>
    </citation>
    <scope>NUCLEOTIDE SEQUENCE</scope>
    <source>
        <strain evidence="1">MF-1</strain>
    </source>
</reference>
<dbReference type="OrthoDB" id="2498930at2759"/>
<sequence length="87" mass="10009">MNTSNPINELRKSIPTLSEENYPEWWLHISIYLRQKKLLLYCNKPITTVSDASKLTEAESNELDASNEACALITSTFRLSNLFRTCQ</sequence>
<proteinExistence type="predicted"/>
<protein>
    <submittedName>
        <fullName evidence="1">Uncharacterized protein</fullName>
    </submittedName>
</protein>